<dbReference type="PANTHER" id="PTHR23419">
    <property type="entry name" value="DIVALENT CATION TOLERANCE CUTA-RELATED"/>
    <property type="match status" value="1"/>
</dbReference>
<dbReference type="Pfam" id="PF03091">
    <property type="entry name" value="CutA1"/>
    <property type="match status" value="1"/>
</dbReference>
<reference evidence="2" key="1">
    <citation type="submission" date="2021-06" db="EMBL/GenBank/DDBJ databases">
        <authorList>
            <person name="Kallberg Y."/>
            <person name="Tangrot J."/>
            <person name="Rosling A."/>
        </authorList>
    </citation>
    <scope>NUCLEOTIDE SEQUENCE</scope>
    <source>
        <strain evidence="2">BR232B</strain>
    </source>
</reference>
<dbReference type="GO" id="GO:0010038">
    <property type="term" value="P:response to metal ion"/>
    <property type="evidence" value="ECO:0007669"/>
    <property type="project" value="InterPro"/>
</dbReference>
<dbReference type="AlphaFoldDB" id="A0A9N8ZT80"/>
<proteinExistence type="inferred from homology"/>
<accession>A0A9N8ZT80</accession>
<name>A0A9N8ZT80_9GLOM</name>
<comment type="caution">
    <text evidence="2">The sequence shown here is derived from an EMBL/GenBank/DDBJ whole genome shotgun (WGS) entry which is preliminary data.</text>
</comment>
<dbReference type="Gene3D" id="3.30.70.120">
    <property type="match status" value="1"/>
</dbReference>
<dbReference type="Proteomes" id="UP000789739">
    <property type="component" value="Unassembled WGS sequence"/>
</dbReference>
<dbReference type="GO" id="GO:0005507">
    <property type="term" value="F:copper ion binding"/>
    <property type="evidence" value="ECO:0007669"/>
    <property type="project" value="TreeGrafter"/>
</dbReference>
<evidence type="ECO:0000256" key="1">
    <source>
        <dbReference type="ARBA" id="ARBA00010169"/>
    </source>
</evidence>
<dbReference type="OrthoDB" id="2017693at2759"/>
<dbReference type="InterPro" id="IPR011322">
    <property type="entry name" value="N-reg_PII-like_a/b"/>
</dbReference>
<organism evidence="2 3">
    <name type="scientific">Paraglomus brasilianum</name>
    <dbReference type="NCBI Taxonomy" id="144538"/>
    <lineage>
        <taxon>Eukaryota</taxon>
        <taxon>Fungi</taxon>
        <taxon>Fungi incertae sedis</taxon>
        <taxon>Mucoromycota</taxon>
        <taxon>Glomeromycotina</taxon>
        <taxon>Glomeromycetes</taxon>
        <taxon>Paraglomerales</taxon>
        <taxon>Paraglomeraceae</taxon>
        <taxon>Paraglomus</taxon>
    </lineage>
</organism>
<gene>
    <name evidence="2" type="ORF">PBRASI_LOCUS2933</name>
</gene>
<protein>
    <submittedName>
        <fullName evidence="2">9709_t:CDS:1</fullName>
    </submittedName>
</protein>
<comment type="similarity">
    <text evidence="1">Belongs to the CutA family.</text>
</comment>
<evidence type="ECO:0000313" key="2">
    <source>
        <dbReference type="EMBL" id="CAG8507462.1"/>
    </source>
</evidence>
<dbReference type="EMBL" id="CAJVPI010000246">
    <property type="protein sequence ID" value="CAG8507462.1"/>
    <property type="molecule type" value="Genomic_DNA"/>
</dbReference>
<dbReference type="PANTHER" id="PTHR23419:SF8">
    <property type="entry name" value="FI09726P"/>
    <property type="match status" value="1"/>
</dbReference>
<keyword evidence="3" id="KW-1185">Reference proteome</keyword>
<evidence type="ECO:0000313" key="3">
    <source>
        <dbReference type="Proteomes" id="UP000789739"/>
    </source>
</evidence>
<sequence length="118" mass="13388">MTSSSECQNSSDTSRIVYVTCPNEEVAKRLSRGLLVQKLVACVNIIPSVTSLYLWGDGIEESTEHLMMIKTEQKHVMELTNYVNQNHVYEVPEVISVKIDGGSEKYIDWIRKSVKPLQ</sequence>
<dbReference type="InterPro" id="IPR015867">
    <property type="entry name" value="N-reg_PII/ATP_PRibTrfase_C"/>
</dbReference>
<dbReference type="SUPFAM" id="SSF54913">
    <property type="entry name" value="GlnB-like"/>
    <property type="match status" value="1"/>
</dbReference>
<dbReference type="InterPro" id="IPR004323">
    <property type="entry name" value="Ion_tolerance_CutA"/>
</dbReference>